<organism evidence="1 2">
    <name type="scientific">Streptomyces griseiscabiei</name>
    <dbReference type="NCBI Taxonomy" id="2993540"/>
    <lineage>
        <taxon>Bacteria</taxon>
        <taxon>Bacillati</taxon>
        <taxon>Actinomycetota</taxon>
        <taxon>Actinomycetes</taxon>
        <taxon>Kitasatosporales</taxon>
        <taxon>Streptomycetaceae</taxon>
        <taxon>Streptomyces</taxon>
    </lineage>
</organism>
<comment type="caution">
    <text evidence="1">The sequence shown here is derived from an EMBL/GenBank/DDBJ whole genome shotgun (WGS) entry which is preliminary data.</text>
</comment>
<accession>A0ABU4LKJ0</accession>
<evidence type="ECO:0000313" key="2">
    <source>
        <dbReference type="Proteomes" id="UP001271723"/>
    </source>
</evidence>
<evidence type="ECO:0000313" key="1">
    <source>
        <dbReference type="EMBL" id="MDX2916342.1"/>
    </source>
</evidence>
<dbReference type="Proteomes" id="UP001271723">
    <property type="component" value="Unassembled WGS sequence"/>
</dbReference>
<sequence>MTTSSLSSSRPRRLASVAGTLIVIALPALLLSLVVGAGVPQTWWPQTGQAFAADHPRSGSARLDPCDLIVGPAKEYCQRGHRSTTTSSSAAGEAPQDNASAAWTLITPAAGLTAVVVWRRRGAAGHGRR</sequence>
<name>A0ABU4LKJ0_9ACTN</name>
<dbReference type="RefSeq" id="WP_086752227.1">
    <property type="nucleotide sequence ID" value="NZ_JARAVY010000048.1"/>
</dbReference>
<reference evidence="1 2" key="1">
    <citation type="journal article" date="2023" name="Microb. Genom.">
        <title>Mesoterricola silvestris gen. nov., sp. nov., Mesoterricola sediminis sp. nov., Geothrix oryzae sp. nov., Geothrix edaphica sp. nov., Geothrix rubra sp. nov., and Geothrix limicola sp. nov., six novel members of Acidobacteriota isolated from soils.</title>
        <authorList>
            <person name="Weisberg A.J."/>
            <person name="Pearce E."/>
            <person name="Kramer C.G."/>
            <person name="Chang J.H."/>
            <person name="Clarke C.R."/>
        </authorList>
    </citation>
    <scope>NUCLEOTIDE SEQUENCE [LARGE SCALE GENOMIC DNA]</scope>
    <source>
        <strain evidence="1 2">NRRL_B-2795</strain>
    </source>
</reference>
<dbReference type="EMBL" id="JARAVY010000048">
    <property type="protein sequence ID" value="MDX2916342.1"/>
    <property type="molecule type" value="Genomic_DNA"/>
</dbReference>
<gene>
    <name evidence="1" type="ORF">PV517_47725</name>
</gene>
<keyword evidence="2" id="KW-1185">Reference proteome</keyword>
<protein>
    <recommendedName>
        <fullName evidence="3">Secreted protein</fullName>
    </recommendedName>
</protein>
<evidence type="ECO:0008006" key="3">
    <source>
        <dbReference type="Google" id="ProtNLM"/>
    </source>
</evidence>
<proteinExistence type="predicted"/>